<dbReference type="EMBL" id="AFZD01000004">
    <property type="protein sequence ID" value="EHL14037.1"/>
    <property type="molecule type" value="Genomic_DNA"/>
</dbReference>
<evidence type="ECO:0000256" key="10">
    <source>
        <dbReference type="PROSITE-ProRule" id="PRU00169"/>
    </source>
</evidence>
<dbReference type="SMART" id="SM00342">
    <property type="entry name" value="HTH_ARAC"/>
    <property type="match status" value="1"/>
</dbReference>
<dbReference type="GO" id="GO:0043565">
    <property type="term" value="F:sequence-specific DNA binding"/>
    <property type="evidence" value="ECO:0007669"/>
    <property type="project" value="InterPro"/>
</dbReference>
<dbReference type="InterPro" id="IPR011006">
    <property type="entry name" value="CheY-like_superfamily"/>
</dbReference>
<evidence type="ECO:0000256" key="9">
    <source>
        <dbReference type="ARBA" id="ARBA00024867"/>
    </source>
</evidence>
<dbReference type="Pfam" id="PF00072">
    <property type="entry name" value="Response_reg"/>
    <property type="match status" value="1"/>
</dbReference>
<dbReference type="Proteomes" id="UP000003527">
    <property type="component" value="Unassembled WGS sequence"/>
</dbReference>
<dbReference type="InterPro" id="IPR018062">
    <property type="entry name" value="HTH_AraC-typ_CS"/>
</dbReference>
<dbReference type="InterPro" id="IPR001789">
    <property type="entry name" value="Sig_transdc_resp-reg_receiver"/>
</dbReference>
<evidence type="ECO:0000256" key="7">
    <source>
        <dbReference type="ARBA" id="ARBA00023125"/>
    </source>
</evidence>
<reference evidence="13 14" key="1">
    <citation type="submission" date="2011-08" db="EMBL/GenBank/DDBJ databases">
        <title>The Genome Sequence of Oribacterium sp. ACB7.</title>
        <authorList>
            <consortium name="The Broad Institute Genome Sequencing Platform"/>
            <person name="Earl A."/>
            <person name="Ward D."/>
            <person name="Feldgarden M."/>
            <person name="Gevers D."/>
            <person name="Sizova M."/>
            <person name="Hazen A."/>
            <person name="Epstein S."/>
            <person name="Young S.K."/>
            <person name="Zeng Q."/>
            <person name="Gargeya S."/>
            <person name="Fitzgerald M."/>
            <person name="Haas B."/>
            <person name="Abouelleil A."/>
            <person name="Alvarado L."/>
            <person name="Arachchi H.M."/>
            <person name="Berlin A."/>
            <person name="Brown A."/>
            <person name="Chapman S.B."/>
            <person name="Chen Z."/>
            <person name="Dunbar C."/>
            <person name="Freedman E."/>
            <person name="Gearin G."/>
            <person name="Gellesch M."/>
            <person name="Goldberg J."/>
            <person name="Griggs A."/>
            <person name="Gujja S."/>
            <person name="Heiman D."/>
            <person name="Howarth C."/>
            <person name="Larson L."/>
            <person name="Lui A."/>
            <person name="MacDonald P.J.P."/>
            <person name="Montmayeur A."/>
            <person name="Murphy C."/>
            <person name="Neiman D."/>
            <person name="Pearson M."/>
            <person name="Priest M."/>
            <person name="Roberts A."/>
            <person name="Saif S."/>
            <person name="Shea T."/>
            <person name="Shenoy N."/>
            <person name="Sisk P."/>
            <person name="Stolte C."/>
            <person name="Sykes S."/>
            <person name="Wortman J."/>
            <person name="Nusbaum C."/>
            <person name="Birren B."/>
        </authorList>
    </citation>
    <scope>NUCLEOTIDE SEQUENCE [LARGE SCALE GENOMIC DNA]</scope>
    <source>
        <strain evidence="13 14">ACB7</strain>
    </source>
</reference>
<evidence type="ECO:0000259" key="11">
    <source>
        <dbReference type="PROSITE" id="PS01124"/>
    </source>
</evidence>
<dbReference type="Gene3D" id="1.10.10.60">
    <property type="entry name" value="Homeodomain-like"/>
    <property type="match status" value="2"/>
</dbReference>
<keyword evidence="14" id="KW-1185">Reference proteome</keyword>
<dbReference type="PANTHER" id="PTHR42713">
    <property type="entry name" value="HISTIDINE KINASE-RELATED"/>
    <property type="match status" value="1"/>
</dbReference>
<evidence type="ECO:0000256" key="2">
    <source>
        <dbReference type="ARBA" id="ARBA00018672"/>
    </source>
</evidence>
<dbReference type="PRINTS" id="PR00032">
    <property type="entry name" value="HTHARAC"/>
</dbReference>
<keyword evidence="5" id="KW-0902">Two-component regulatory system</keyword>
<dbReference type="InterPro" id="IPR020449">
    <property type="entry name" value="Tscrpt_reg_AraC-type_HTH"/>
</dbReference>
<gene>
    <name evidence="13" type="ORF">HMPREF9624_01813</name>
</gene>
<evidence type="ECO:0000256" key="8">
    <source>
        <dbReference type="ARBA" id="ARBA00023163"/>
    </source>
</evidence>
<dbReference type="GO" id="GO:0003700">
    <property type="term" value="F:DNA-binding transcription factor activity"/>
    <property type="evidence" value="ECO:0007669"/>
    <property type="project" value="InterPro"/>
</dbReference>
<feature type="modified residue" description="4-aspartylphosphate" evidence="10">
    <location>
        <position position="55"/>
    </location>
</feature>
<protein>
    <recommendedName>
        <fullName evidence="2">Stage 0 sporulation protein A homolog</fullName>
    </recommendedName>
</protein>
<keyword evidence="3" id="KW-0963">Cytoplasm</keyword>
<evidence type="ECO:0000259" key="12">
    <source>
        <dbReference type="PROSITE" id="PS50110"/>
    </source>
</evidence>
<dbReference type="PANTHER" id="PTHR42713:SF3">
    <property type="entry name" value="TRANSCRIPTIONAL REGULATORY PROTEIN HPTR"/>
    <property type="match status" value="1"/>
</dbReference>
<dbReference type="SMART" id="SM00448">
    <property type="entry name" value="REC"/>
    <property type="match status" value="1"/>
</dbReference>
<dbReference type="PATRIC" id="fig|796944.3.peg.330"/>
<keyword evidence="6" id="KW-0805">Transcription regulation</keyword>
<dbReference type="InterPro" id="IPR018060">
    <property type="entry name" value="HTH_AraC"/>
</dbReference>
<dbReference type="HOGENOM" id="CLU_000445_5_1_9"/>
<dbReference type="InterPro" id="IPR051552">
    <property type="entry name" value="HptR"/>
</dbReference>
<evidence type="ECO:0000313" key="14">
    <source>
        <dbReference type="Proteomes" id="UP000003527"/>
    </source>
</evidence>
<keyword evidence="8" id="KW-0804">Transcription</keyword>
<evidence type="ECO:0000256" key="6">
    <source>
        <dbReference type="ARBA" id="ARBA00023015"/>
    </source>
</evidence>
<evidence type="ECO:0000256" key="4">
    <source>
        <dbReference type="ARBA" id="ARBA00022553"/>
    </source>
</evidence>
<keyword evidence="4 10" id="KW-0597">Phosphoprotein</keyword>
<comment type="function">
    <text evidence="9">May play the central regulatory role in sporulation. It may be an element of the effector pathway responsible for the activation of sporulation genes in response to nutritional stress. Spo0A may act in concert with spo0H (a sigma factor) to control the expression of some genes that are critical to the sporulation process.</text>
</comment>
<feature type="domain" description="HTH araC/xylS-type" evidence="11">
    <location>
        <begin position="146"/>
        <end position="245"/>
    </location>
</feature>
<comment type="caution">
    <text evidence="13">The sequence shown here is derived from an EMBL/GenBank/DDBJ whole genome shotgun (WGS) entry which is preliminary data.</text>
</comment>
<dbReference type="SUPFAM" id="SSF46689">
    <property type="entry name" value="Homeodomain-like"/>
    <property type="match status" value="2"/>
</dbReference>
<dbReference type="PROSITE" id="PS01124">
    <property type="entry name" value="HTH_ARAC_FAMILY_2"/>
    <property type="match status" value="1"/>
</dbReference>
<dbReference type="Pfam" id="PF12833">
    <property type="entry name" value="HTH_18"/>
    <property type="match status" value="1"/>
</dbReference>
<feature type="domain" description="Response regulatory" evidence="12">
    <location>
        <begin position="3"/>
        <end position="120"/>
    </location>
</feature>
<dbReference type="GO" id="GO:0000160">
    <property type="term" value="P:phosphorelay signal transduction system"/>
    <property type="evidence" value="ECO:0007669"/>
    <property type="project" value="UniProtKB-KW"/>
</dbReference>
<evidence type="ECO:0000256" key="1">
    <source>
        <dbReference type="ARBA" id="ARBA00004496"/>
    </source>
</evidence>
<organism evidence="13 14">
    <name type="scientific">Oribacterium asaccharolyticum ACB7</name>
    <dbReference type="NCBI Taxonomy" id="796944"/>
    <lineage>
        <taxon>Bacteria</taxon>
        <taxon>Bacillati</taxon>
        <taxon>Bacillota</taxon>
        <taxon>Clostridia</taxon>
        <taxon>Lachnospirales</taxon>
        <taxon>Lachnospiraceae</taxon>
        <taxon>Oribacterium</taxon>
    </lineage>
</organism>
<keyword evidence="7" id="KW-0238">DNA-binding</keyword>
<comment type="subcellular location">
    <subcellularLocation>
        <location evidence="1">Cytoplasm</location>
    </subcellularLocation>
</comment>
<name>G9WRU7_9FIRM</name>
<dbReference type="RefSeq" id="WP_009537504.1">
    <property type="nucleotide sequence ID" value="NZ_JH414506.1"/>
</dbReference>
<dbReference type="PROSITE" id="PS00041">
    <property type="entry name" value="HTH_ARAC_FAMILY_1"/>
    <property type="match status" value="1"/>
</dbReference>
<accession>G9WRU7</accession>
<evidence type="ECO:0000256" key="5">
    <source>
        <dbReference type="ARBA" id="ARBA00023012"/>
    </source>
</evidence>
<dbReference type="SUPFAM" id="SSF52172">
    <property type="entry name" value="CheY-like"/>
    <property type="match status" value="1"/>
</dbReference>
<dbReference type="AlphaFoldDB" id="G9WRU7"/>
<dbReference type="PROSITE" id="PS50110">
    <property type="entry name" value="RESPONSE_REGULATORY"/>
    <property type="match status" value="1"/>
</dbReference>
<sequence length="248" mass="27701">MWKVLLVEDENLIRKGIRMTVNWGALNCMVVGEAENGEEGLKAVSDLHPDLIITDLRMPKMDGLEMLKKLREEGNEAAVIVLTAYDQFSYAQSALRLGAVDYLLKPFHDGELEEAILRIKKKEGEQKEKPLTFSELKPEGMSRYISEAAEYISLHSGNPDLTVGEIAEKLGISEGHLSHTFKRETGQTILSYITGCRIQKAALALKSGKYKVYEVAEMAGYRDITYFSTTFKKLVGKSPSEYQSTAGK</sequence>
<proteinExistence type="predicted"/>
<dbReference type="Gene3D" id="3.40.50.2300">
    <property type="match status" value="1"/>
</dbReference>
<dbReference type="CDD" id="cd17536">
    <property type="entry name" value="REC_YesN-like"/>
    <property type="match status" value="1"/>
</dbReference>
<evidence type="ECO:0000256" key="3">
    <source>
        <dbReference type="ARBA" id="ARBA00022490"/>
    </source>
</evidence>
<dbReference type="GO" id="GO:0005737">
    <property type="term" value="C:cytoplasm"/>
    <property type="evidence" value="ECO:0007669"/>
    <property type="project" value="UniProtKB-SubCell"/>
</dbReference>
<dbReference type="InterPro" id="IPR009057">
    <property type="entry name" value="Homeodomain-like_sf"/>
</dbReference>
<evidence type="ECO:0000313" key="13">
    <source>
        <dbReference type="EMBL" id="EHL14037.1"/>
    </source>
</evidence>